<evidence type="ECO:0008006" key="3">
    <source>
        <dbReference type="Google" id="ProtNLM"/>
    </source>
</evidence>
<dbReference type="PANTHER" id="PTHR33790">
    <property type="entry name" value="OS05G0344200 PROTEIN"/>
    <property type="match status" value="1"/>
</dbReference>
<gene>
    <name evidence="1" type="ORF">F3Y22_tig00111105pilonHSYRG00777</name>
</gene>
<dbReference type="Pfam" id="PF07145">
    <property type="entry name" value="PAM2"/>
    <property type="match status" value="1"/>
</dbReference>
<dbReference type="InterPro" id="IPR040414">
    <property type="entry name" value="CID1/CID2"/>
</dbReference>
<reference evidence="1" key="1">
    <citation type="submission" date="2019-09" db="EMBL/GenBank/DDBJ databases">
        <title>Draft genome information of white flower Hibiscus syriacus.</title>
        <authorList>
            <person name="Kim Y.-M."/>
        </authorList>
    </citation>
    <scope>NUCLEOTIDE SEQUENCE [LARGE SCALE GENOMIC DNA]</scope>
    <source>
        <strain evidence="1">YM2019G1</strain>
    </source>
</reference>
<sequence>MEVLSQQSVSSTLNPHAPLFVPLAYRMVEDFSDHWWALVQSSPCFRDYWLQERFHDPQNDDVDDLLFPDDLDDIFDQFDDGFVDPIQEKEGDNQRKLVPVGVFKWMKDQVVTEQPRFVEKAPKIVNVKMVPRNIHQPR</sequence>
<name>A0A6A2Z1K7_HIBSY</name>
<protein>
    <recommendedName>
        <fullName evidence="3">Ataxin-2 C-terminal domain-containing protein</fullName>
    </recommendedName>
</protein>
<comment type="caution">
    <text evidence="1">The sequence shown here is derived from an EMBL/GenBank/DDBJ whole genome shotgun (WGS) entry which is preliminary data.</text>
</comment>
<keyword evidence="2" id="KW-1185">Reference proteome</keyword>
<evidence type="ECO:0000313" key="2">
    <source>
        <dbReference type="Proteomes" id="UP000436088"/>
    </source>
</evidence>
<organism evidence="1 2">
    <name type="scientific">Hibiscus syriacus</name>
    <name type="common">Rose of Sharon</name>
    <dbReference type="NCBI Taxonomy" id="106335"/>
    <lineage>
        <taxon>Eukaryota</taxon>
        <taxon>Viridiplantae</taxon>
        <taxon>Streptophyta</taxon>
        <taxon>Embryophyta</taxon>
        <taxon>Tracheophyta</taxon>
        <taxon>Spermatophyta</taxon>
        <taxon>Magnoliopsida</taxon>
        <taxon>eudicotyledons</taxon>
        <taxon>Gunneridae</taxon>
        <taxon>Pentapetalae</taxon>
        <taxon>rosids</taxon>
        <taxon>malvids</taxon>
        <taxon>Malvales</taxon>
        <taxon>Malvaceae</taxon>
        <taxon>Malvoideae</taxon>
        <taxon>Hibiscus</taxon>
    </lineage>
</organism>
<proteinExistence type="predicted"/>
<dbReference type="AlphaFoldDB" id="A0A6A2Z1K7"/>
<dbReference type="InterPro" id="IPR009818">
    <property type="entry name" value="PAM2_motif"/>
</dbReference>
<accession>A0A6A2Z1K7</accession>
<dbReference type="Proteomes" id="UP000436088">
    <property type="component" value="Unassembled WGS sequence"/>
</dbReference>
<dbReference type="PANTHER" id="PTHR33790:SF1">
    <property type="entry name" value="PROTEIN EARLY RESPONSIVE TO DEHYDRATION 15"/>
    <property type="match status" value="1"/>
</dbReference>
<evidence type="ECO:0000313" key="1">
    <source>
        <dbReference type="EMBL" id="KAE8684942.1"/>
    </source>
</evidence>
<dbReference type="EMBL" id="VEPZ02001236">
    <property type="protein sequence ID" value="KAE8684942.1"/>
    <property type="molecule type" value="Genomic_DNA"/>
</dbReference>